<feature type="domain" description="Pre-SET" evidence="4">
    <location>
        <begin position="916"/>
        <end position="1023"/>
    </location>
</feature>
<feature type="compositionally biased region" description="Polar residues" evidence="3">
    <location>
        <begin position="277"/>
        <end position="290"/>
    </location>
</feature>
<protein>
    <recommendedName>
        <fullName evidence="4">Pre-SET domain-containing protein</fullName>
    </recommendedName>
</protein>
<feature type="region of interest" description="Disordered" evidence="3">
    <location>
        <begin position="1"/>
        <end position="58"/>
    </location>
</feature>
<evidence type="ECO:0000313" key="5">
    <source>
        <dbReference type="EMBL" id="OQV21514.1"/>
    </source>
</evidence>
<dbReference type="AlphaFoldDB" id="A0A1W0X256"/>
<keyword evidence="1" id="KW-0808">Transferase</keyword>
<dbReference type="Gene3D" id="1.25.40.20">
    <property type="entry name" value="Ankyrin repeat-containing domain"/>
    <property type="match status" value="1"/>
</dbReference>
<evidence type="ECO:0000313" key="6">
    <source>
        <dbReference type="Proteomes" id="UP000192578"/>
    </source>
</evidence>
<feature type="compositionally biased region" description="Polar residues" evidence="3">
    <location>
        <begin position="158"/>
        <end position="170"/>
    </location>
</feature>
<sequence length="1205" mass="130672">MNSNGVSCTSDEAKSPSKNPSNDVVFVASRSPLDSFDDPLAEDTRDNHNTSANTEDDSCIGLTRRPLFIVEEPESLSSPVNAAGHDEAYVVVNGFSGNGKVEVGGGDVVNGGHVVNGAVGDIIHRNGTARAVSPVPGTLNSKNPEAGAEFVELEEPLQTGSRQQTENGLNSDILPPEKTNGNSPQFFAVDPMDTGDTLDPFLPSAEVSDRSVVKNGHPSSGRFTDTKVIECITIEDDDDDSPEVVPFMAGSPGTPFSLQLDLPGDSETPEPEEPSRTAVNPQSSDQSNTPDLAEQSAASAGDSLTAVVDGTDPSLPRETTPAPEDGMELVSLPMFADEDEEMPPDDQDILRATGLVCRDTPSLAMTIDGDRPRLEFYRSLSGTNTDDTSSQCSTDTAGASTSAHAAFGGRRKLTKLQQREQTEQVNELLRKRENCHCEEVFALGADGNLDRYSIDHNNAWKSSSRKAGLSWTPNGVRSALNTTICQAILTVEGKTYKCCRAIARSLTGKLYRCLPALPLSVLCDIHVANLRNHQCCPFCGIFCEVGDFRSCGKEIGHLYHDACQGGKDASGDYVCGHCIRASHHIAVKITNFGLTALDISDLGASAGLLEPRQPRLEKEESPRSHYYREFPLGFRVGCSYVTGWEATGLEAALKALDMQQRLAMGLVDLFNAIVRGDVAAVLRFLLAPDNFRQFYAVRAGGATAALAAPVQIAIKERQHVILSILLQAGFPMQVPDKNGHVPFEYAALIGNTSAVLILKKFYGDLPISALRESSLRRMIRGSNHSAIALLLRCDFYNFHEFQSTEEDILDCLLACFTSRNIAAITHLLLTPHVVSVLRKTSTGPKIAEHLLREPGNDFAIESLRRLGIYPPLLPSGTPGTSSVIAMERMRWTMSGQAIPACAHPVGQFHGDDRVICEDLSSGRETHPVAVVNAVDEHRPPLFHYVTSYVVETDKRQQALTDEMRTLAKVCGGVCQKGGPCSRHCECRRDGGHEERWHYTEDGRLDVATYAARQELRECGVRCVCAARCRNAVTQRPSKGHFQVYRLNGTATELPKWGLRTVYSLPAGYFVGRLVGSIVLLVDVLKGIRPSPEEIIVLPCRGPGNESSSTRTTRSVAVLTREYGNYTRFMARRSDGSSNVIAVSVMSGGDEPFNLPHIGLFTSRVVDAFEPLILATPRENHGIISPPLDLVKYSAAKNAFPSSVKK</sequence>
<dbReference type="GO" id="GO:0005634">
    <property type="term" value="C:nucleus"/>
    <property type="evidence" value="ECO:0007669"/>
    <property type="project" value="InterPro"/>
</dbReference>
<gene>
    <name evidence="5" type="ORF">BV898_04416</name>
</gene>
<dbReference type="CDD" id="cd20905">
    <property type="entry name" value="EHMT_ZBD"/>
    <property type="match status" value="1"/>
</dbReference>
<dbReference type="InterPro" id="IPR043550">
    <property type="entry name" value="EHMT1/EHMT2"/>
</dbReference>
<dbReference type="GO" id="GO:0002039">
    <property type="term" value="F:p53 binding"/>
    <property type="evidence" value="ECO:0007669"/>
    <property type="project" value="InterPro"/>
</dbReference>
<dbReference type="PANTHER" id="PTHR46307">
    <property type="entry name" value="G9A, ISOFORM B"/>
    <property type="match status" value="1"/>
</dbReference>
<evidence type="ECO:0000259" key="4">
    <source>
        <dbReference type="SMART" id="SM00468"/>
    </source>
</evidence>
<keyword evidence="6" id="KW-1185">Reference proteome</keyword>
<feature type="region of interest" description="Disordered" evidence="3">
    <location>
        <begin position="381"/>
        <end position="404"/>
    </location>
</feature>
<dbReference type="GO" id="GO:0000122">
    <property type="term" value="P:negative regulation of transcription by RNA polymerase II"/>
    <property type="evidence" value="ECO:0007669"/>
    <property type="project" value="TreeGrafter"/>
</dbReference>
<dbReference type="Pfam" id="PF21533">
    <property type="entry name" value="EHMT1-2_CRR"/>
    <property type="match status" value="1"/>
</dbReference>
<keyword evidence="1" id="KW-0489">Methyltransferase</keyword>
<dbReference type="InterPro" id="IPR007728">
    <property type="entry name" value="Pre-SET_dom"/>
</dbReference>
<dbReference type="EMBL" id="MTYJ01000022">
    <property type="protein sequence ID" value="OQV21514.1"/>
    <property type="molecule type" value="Genomic_DNA"/>
</dbReference>
<dbReference type="Pfam" id="PF05033">
    <property type="entry name" value="Pre-SET"/>
    <property type="match status" value="1"/>
</dbReference>
<dbReference type="GO" id="GO:0008270">
    <property type="term" value="F:zinc ion binding"/>
    <property type="evidence" value="ECO:0007669"/>
    <property type="project" value="InterPro"/>
</dbReference>
<reference evidence="6" key="1">
    <citation type="submission" date="2017-01" db="EMBL/GenBank/DDBJ databases">
        <title>Comparative genomics of anhydrobiosis in the tardigrade Hypsibius dujardini.</title>
        <authorList>
            <person name="Yoshida Y."/>
            <person name="Koutsovoulos G."/>
            <person name="Laetsch D."/>
            <person name="Stevens L."/>
            <person name="Kumar S."/>
            <person name="Horikawa D."/>
            <person name="Ishino K."/>
            <person name="Komine S."/>
            <person name="Tomita M."/>
            <person name="Blaxter M."/>
            <person name="Arakawa K."/>
        </authorList>
    </citation>
    <scope>NUCLEOTIDE SEQUENCE [LARGE SCALE GENOMIC DNA]</scope>
    <source>
        <strain evidence="6">Z151</strain>
    </source>
</reference>
<feature type="compositionally biased region" description="Polar residues" evidence="3">
    <location>
        <begin position="1"/>
        <end position="22"/>
    </location>
</feature>
<dbReference type="SUPFAM" id="SSF82199">
    <property type="entry name" value="SET domain"/>
    <property type="match status" value="1"/>
</dbReference>
<dbReference type="InterPro" id="IPR047762">
    <property type="entry name" value="EHMT_CRR"/>
</dbReference>
<comment type="caution">
    <text evidence="5">The sequence shown here is derived from an EMBL/GenBank/DDBJ whole genome shotgun (WGS) entry which is preliminary data.</text>
</comment>
<dbReference type="SUPFAM" id="SSF48403">
    <property type="entry name" value="Ankyrin repeat"/>
    <property type="match status" value="1"/>
</dbReference>
<feature type="region of interest" description="Disordered" evidence="3">
    <location>
        <begin position="157"/>
        <end position="181"/>
    </location>
</feature>
<organism evidence="5 6">
    <name type="scientific">Hypsibius exemplaris</name>
    <name type="common">Freshwater tardigrade</name>
    <dbReference type="NCBI Taxonomy" id="2072580"/>
    <lineage>
        <taxon>Eukaryota</taxon>
        <taxon>Metazoa</taxon>
        <taxon>Ecdysozoa</taxon>
        <taxon>Tardigrada</taxon>
        <taxon>Eutardigrada</taxon>
        <taxon>Parachela</taxon>
        <taxon>Hypsibioidea</taxon>
        <taxon>Hypsibiidae</taxon>
        <taxon>Hypsibius</taxon>
    </lineage>
</organism>
<dbReference type="PANTHER" id="PTHR46307:SF4">
    <property type="entry name" value="G9A, ISOFORM B"/>
    <property type="match status" value="1"/>
</dbReference>
<dbReference type="GO" id="GO:0000785">
    <property type="term" value="C:chromatin"/>
    <property type="evidence" value="ECO:0007669"/>
    <property type="project" value="TreeGrafter"/>
</dbReference>
<dbReference type="Proteomes" id="UP000192578">
    <property type="component" value="Unassembled WGS sequence"/>
</dbReference>
<evidence type="ECO:0000256" key="2">
    <source>
        <dbReference type="ARBA" id="ARBA00022691"/>
    </source>
</evidence>
<feature type="compositionally biased region" description="Low complexity" evidence="3">
    <location>
        <begin position="383"/>
        <end position="396"/>
    </location>
</feature>
<evidence type="ECO:0000256" key="3">
    <source>
        <dbReference type="SAM" id="MobiDB-lite"/>
    </source>
</evidence>
<name>A0A1W0X256_HYPEX</name>
<dbReference type="SMART" id="SM00468">
    <property type="entry name" value="PreSET"/>
    <property type="match status" value="1"/>
</dbReference>
<proteinExistence type="predicted"/>
<dbReference type="GO" id="GO:0046974">
    <property type="term" value="F:histone H3K9 methyltransferase activity"/>
    <property type="evidence" value="ECO:0007669"/>
    <property type="project" value="TreeGrafter"/>
</dbReference>
<dbReference type="InterPro" id="IPR046341">
    <property type="entry name" value="SET_dom_sf"/>
</dbReference>
<evidence type="ECO:0000256" key="1">
    <source>
        <dbReference type="ARBA" id="ARBA00022603"/>
    </source>
</evidence>
<accession>A0A1W0X256</accession>
<keyword evidence="2" id="KW-0949">S-adenosyl-L-methionine</keyword>
<feature type="region of interest" description="Disordered" evidence="3">
    <location>
        <begin position="237"/>
        <end position="328"/>
    </location>
</feature>
<dbReference type="GO" id="GO:0032259">
    <property type="term" value="P:methylation"/>
    <property type="evidence" value="ECO:0007669"/>
    <property type="project" value="UniProtKB-KW"/>
</dbReference>
<dbReference type="Gene3D" id="2.170.270.10">
    <property type="entry name" value="SET domain"/>
    <property type="match status" value="1"/>
</dbReference>
<dbReference type="InterPro" id="IPR036770">
    <property type="entry name" value="Ankyrin_rpt-contain_sf"/>
</dbReference>
<dbReference type="OrthoDB" id="616263at2759"/>